<reference evidence="1 2" key="1">
    <citation type="submission" date="2024-02" db="EMBL/GenBank/DDBJ databases">
        <title>High-quality chromosome-scale genome assembly of Pensacola bahiagrass (Paspalum notatum Flugge var. saurae).</title>
        <authorList>
            <person name="Vega J.M."/>
            <person name="Podio M."/>
            <person name="Orjuela J."/>
            <person name="Siena L.A."/>
            <person name="Pessino S.C."/>
            <person name="Combes M.C."/>
            <person name="Mariac C."/>
            <person name="Albertini E."/>
            <person name="Pupilli F."/>
            <person name="Ortiz J.P.A."/>
            <person name="Leblanc O."/>
        </authorList>
    </citation>
    <scope>NUCLEOTIDE SEQUENCE [LARGE SCALE GENOMIC DNA]</scope>
    <source>
        <strain evidence="1">R1</strain>
        <tissue evidence="1">Leaf</tissue>
    </source>
</reference>
<keyword evidence="2" id="KW-1185">Reference proteome</keyword>
<accession>A0AAQ3SLK8</accession>
<evidence type="ECO:0000313" key="2">
    <source>
        <dbReference type="Proteomes" id="UP001341281"/>
    </source>
</evidence>
<protein>
    <submittedName>
        <fullName evidence="1">Uncharacterized protein</fullName>
    </submittedName>
</protein>
<sequence>MSARELDEEEGDAHGGVWAPWSLGAGEEGDVRRAIQISNASGSHRNLILTSLILHHTSIQRLLLLLCCSGARRPTPRSRSAPPAPLRHPVAARRLSLLPLRATLHRPAFPWALLHCRGQRLPLCSTPPAPLRHPVAARRPSLLPLRATLRRPALLCVLLRLRGHPPSTALARKDPNLKLSRRVR</sequence>
<evidence type="ECO:0000313" key="1">
    <source>
        <dbReference type="EMBL" id="WVZ54033.1"/>
    </source>
</evidence>
<proteinExistence type="predicted"/>
<gene>
    <name evidence="1" type="ORF">U9M48_004901</name>
</gene>
<dbReference type="Proteomes" id="UP001341281">
    <property type="component" value="Chromosome 01"/>
</dbReference>
<organism evidence="1 2">
    <name type="scientific">Paspalum notatum var. saurae</name>
    <dbReference type="NCBI Taxonomy" id="547442"/>
    <lineage>
        <taxon>Eukaryota</taxon>
        <taxon>Viridiplantae</taxon>
        <taxon>Streptophyta</taxon>
        <taxon>Embryophyta</taxon>
        <taxon>Tracheophyta</taxon>
        <taxon>Spermatophyta</taxon>
        <taxon>Magnoliopsida</taxon>
        <taxon>Liliopsida</taxon>
        <taxon>Poales</taxon>
        <taxon>Poaceae</taxon>
        <taxon>PACMAD clade</taxon>
        <taxon>Panicoideae</taxon>
        <taxon>Andropogonodae</taxon>
        <taxon>Paspaleae</taxon>
        <taxon>Paspalinae</taxon>
        <taxon>Paspalum</taxon>
    </lineage>
</organism>
<dbReference type="EMBL" id="CP144745">
    <property type="protein sequence ID" value="WVZ54033.1"/>
    <property type="molecule type" value="Genomic_DNA"/>
</dbReference>
<name>A0AAQ3SLK8_PASNO</name>
<dbReference type="AlphaFoldDB" id="A0AAQ3SLK8"/>